<gene>
    <name evidence="4" type="primary">btuF</name>
    <name evidence="5" type="ORF">APQ99_01816</name>
    <name evidence="4" type="ORF">HBSAL_07480</name>
</gene>
<organism evidence="4 6">
    <name type="scientific">Halobacterium salinarum (strain ATCC 33171 / DSM 3754 / JCM 8978 / NBRC 102687 / NCIMB 764 / 91-R6)</name>
    <dbReference type="NCBI Taxonomy" id="2597657"/>
    <lineage>
        <taxon>Archaea</taxon>
        <taxon>Methanobacteriati</taxon>
        <taxon>Methanobacteriota</taxon>
        <taxon>Stenosarchaea group</taxon>
        <taxon>Halobacteria</taxon>
        <taxon>Halobacteriales</taxon>
        <taxon>Halobacteriaceae</taxon>
        <taxon>Halobacterium</taxon>
    </lineage>
</organism>
<dbReference type="InterPro" id="IPR002491">
    <property type="entry name" value="ABC_transptr_periplasmic_BD"/>
</dbReference>
<name>A0A4D6GXZ4_HALS9</name>
<accession>A0A4D6GXZ4</accession>
<evidence type="ECO:0000313" key="7">
    <source>
        <dbReference type="Proteomes" id="UP000323075"/>
    </source>
</evidence>
<dbReference type="Gene3D" id="3.40.50.1980">
    <property type="entry name" value="Nitrogenase molybdenum iron protein domain"/>
    <property type="match status" value="2"/>
</dbReference>
<dbReference type="InterPro" id="IPR026371">
    <property type="entry name" value="PGF_CTERM"/>
</dbReference>
<dbReference type="EMBL" id="VRYN01000003">
    <property type="protein sequence ID" value="TYO76257.1"/>
    <property type="molecule type" value="Genomic_DNA"/>
</dbReference>
<reference evidence="5 7" key="2">
    <citation type="submission" date="2019-07" db="EMBL/GenBank/DDBJ databases">
        <title>Genomic Encyclopedia of Archaeal and Bacterial Type Strains, Phase II (KMG-II): from individual species to whole genera.</title>
        <authorList>
            <person name="Goeker M."/>
        </authorList>
    </citation>
    <scope>NUCLEOTIDE SEQUENCE [LARGE SCALE GENOMIC DNA]</scope>
    <source>
        <strain evidence="5 7">DSM 3754</strain>
    </source>
</reference>
<dbReference type="InterPro" id="IPR054828">
    <property type="entry name" value="Vit_B12_bind_prot"/>
</dbReference>
<dbReference type="PROSITE" id="PS50983">
    <property type="entry name" value="FE_B12_PBP"/>
    <property type="match status" value="1"/>
</dbReference>
<feature type="domain" description="Fe/B12 periplasmic-binding" evidence="3">
    <location>
        <begin position="62"/>
        <end position="319"/>
    </location>
</feature>
<dbReference type="PANTHER" id="PTHR30535:SF34">
    <property type="entry name" value="MOLYBDATE-BINDING PROTEIN MOLA"/>
    <property type="match status" value="1"/>
</dbReference>
<keyword evidence="1" id="KW-0732">Signal</keyword>
<dbReference type="AlphaFoldDB" id="A0A4D6GXZ4"/>
<sequence length="369" mass="37713">MHRGRFATLVIVALAVTMTAPAGALAPQPPAQHADADRACSFPVTEPDASNTAITLDSEPERVVTLNPSAAQTMWELGDRDAVVGVSQFGTYLPTASQRTVVSGGQPSQTNVEAVVGLDPDLVLAPNTVRNTTVTRLRSAGITVFQFRAATSIDGVVEKTATIGRLTGNCAAAAATTAEMRDRVAAIADAVPDTDSARPRVYYHLGDGYTAGPNTFIGAAIEAAGGHNIAADVNTTSSYPQLSEEVIVSQDPDVVVTGVSADRLDATASALVAPSSVVRNTTAYATGNVVAVNTNHINQPAPRIVEPMARMANAFHNTTINTTLDAQPSATTTATSTAPPTDAADGTAPGFGVAAAVCALAGAALVARR</sequence>
<evidence type="ECO:0000256" key="1">
    <source>
        <dbReference type="ARBA" id="ARBA00022729"/>
    </source>
</evidence>
<feature type="compositionally biased region" description="Low complexity" evidence="2">
    <location>
        <begin position="328"/>
        <end position="343"/>
    </location>
</feature>
<dbReference type="Proteomes" id="UP000323075">
    <property type="component" value="Unassembled WGS sequence"/>
</dbReference>
<evidence type="ECO:0000313" key="4">
    <source>
        <dbReference type="EMBL" id="QCC45147.1"/>
    </source>
</evidence>
<dbReference type="PANTHER" id="PTHR30535">
    <property type="entry name" value="VITAMIN B12-BINDING PROTEIN"/>
    <property type="match status" value="1"/>
</dbReference>
<dbReference type="GO" id="GO:0071281">
    <property type="term" value="P:cellular response to iron ion"/>
    <property type="evidence" value="ECO:0007669"/>
    <property type="project" value="TreeGrafter"/>
</dbReference>
<dbReference type="GeneID" id="68694102"/>
<dbReference type="Pfam" id="PF18204">
    <property type="entry name" value="PGF-CTERM"/>
    <property type="match status" value="1"/>
</dbReference>
<dbReference type="InterPro" id="IPR050902">
    <property type="entry name" value="ABC_Transporter_SBP"/>
</dbReference>
<evidence type="ECO:0000313" key="6">
    <source>
        <dbReference type="Proteomes" id="UP000296216"/>
    </source>
</evidence>
<dbReference type="Proteomes" id="UP000296216">
    <property type="component" value="Chromosome"/>
</dbReference>
<evidence type="ECO:0000256" key="2">
    <source>
        <dbReference type="SAM" id="MobiDB-lite"/>
    </source>
</evidence>
<dbReference type="Pfam" id="PF01497">
    <property type="entry name" value="Peripla_BP_2"/>
    <property type="match status" value="1"/>
</dbReference>
<protein>
    <submittedName>
        <fullName evidence="4">ABC-type transport system periplasmic substrate-binding protein (Substrate cobalamin)</fullName>
    </submittedName>
    <submittedName>
        <fullName evidence="5">Iron complex transport system substrate-binding protein</fullName>
    </submittedName>
</protein>
<dbReference type="SMR" id="A0A4D6GXZ4"/>
<feature type="region of interest" description="Disordered" evidence="2">
    <location>
        <begin position="322"/>
        <end position="343"/>
    </location>
</feature>
<dbReference type="SUPFAM" id="SSF53807">
    <property type="entry name" value="Helical backbone' metal receptor"/>
    <property type="match status" value="1"/>
</dbReference>
<reference evidence="4" key="3">
    <citation type="journal article" name="MicrobiologyOpen">
        <title>Whole-genome comparison between the type strain of Halobacterium salinarum (DSM 3754(T)) and the laboratory strains R1 and NRC-1.</title>
        <authorList>
            <person name="Pfeiffer F."/>
            <person name="Losensky G."/>
            <person name="Marchfelder A."/>
            <person name="Habermann B."/>
            <person name="Dyall-Smith M."/>
        </authorList>
    </citation>
    <scope>NUCLEOTIDE SEQUENCE</scope>
    <source>
        <strain evidence="4">91-R6</strain>
    </source>
</reference>
<evidence type="ECO:0000259" key="3">
    <source>
        <dbReference type="PROSITE" id="PS50983"/>
    </source>
</evidence>
<dbReference type="RefSeq" id="WP_010902993.1">
    <property type="nucleotide sequence ID" value="NZ_VRYN01000003.1"/>
</dbReference>
<evidence type="ECO:0000313" key="5">
    <source>
        <dbReference type="EMBL" id="TYO76257.1"/>
    </source>
</evidence>
<proteinExistence type="predicted"/>
<dbReference type="NCBIfam" id="TIGR04281">
    <property type="entry name" value="peripla_PGF_1"/>
    <property type="match status" value="1"/>
</dbReference>
<reference evidence="4 6" key="1">
    <citation type="journal article" date="2019" name="Microbiol. Resour. Announc.">
        <title>The Genome Sequence of the Halobacterium salinarum Type Strain Is Closely Related to That of Laboratory Strains NRC-1 and R1.</title>
        <authorList>
            <person name="Pfeiffer F."/>
            <person name="Marchfelder A."/>
            <person name="Habermann B."/>
            <person name="Dyall-Smith M.L."/>
        </authorList>
    </citation>
    <scope>NUCLEOTIDE SEQUENCE [LARGE SCALE GENOMIC DNA]</scope>
    <source>
        <strain evidence="4">91-R6</strain>
        <strain evidence="6">ATCC 33171 / DSM 3754 / JCM 8978 / NBRC 102687 / NCIMB 764 / 91-R6</strain>
    </source>
</reference>
<dbReference type="NCBIfam" id="NF038402">
    <property type="entry name" value="TroA_like"/>
    <property type="match status" value="1"/>
</dbReference>
<dbReference type="InterPro" id="IPR026469">
    <property type="entry name" value="Peripla_PGF_1"/>
</dbReference>
<dbReference type="EMBL" id="CP038631">
    <property type="protein sequence ID" value="QCC45147.1"/>
    <property type="molecule type" value="Genomic_DNA"/>
</dbReference>